<dbReference type="Proteomes" id="UP001562159">
    <property type="component" value="Unassembled WGS sequence"/>
</dbReference>
<organism evidence="1 2">
    <name type="scientific">Rhodanobacter humi</name>
    <dbReference type="NCBI Taxonomy" id="1888173"/>
    <lineage>
        <taxon>Bacteria</taxon>
        <taxon>Pseudomonadati</taxon>
        <taxon>Pseudomonadota</taxon>
        <taxon>Gammaproteobacteria</taxon>
        <taxon>Lysobacterales</taxon>
        <taxon>Rhodanobacteraceae</taxon>
        <taxon>Rhodanobacter</taxon>
    </lineage>
</organism>
<proteinExistence type="predicted"/>
<gene>
    <name evidence="1" type="ORF">AB7878_13385</name>
</gene>
<comment type="caution">
    <text evidence="1">The sequence shown here is derived from an EMBL/GenBank/DDBJ whole genome shotgun (WGS) entry which is preliminary data.</text>
</comment>
<reference evidence="1 2" key="1">
    <citation type="submission" date="2024-07" db="EMBL/GenBank/DDBJ databases">
        <title>Molecular mechanisms and environmental adaptations of flagellar loss and biofilm growth of Rhodanobacter under environmental stress.</title>
        <authorList>
            <person name="Chen M."/>
        </authorList>
    </citation>
    <scope>NUCLEOTIDE SEQUENCE [LARGE SCALE GENOMIC DNA]</scope>
    <source>
        <strain evidence="1 2">RS22</strain>
    </source>
</reference>
<name>A0ABV4AU40_9GAMM</name>
<evidence type="ECO:0000313" key="1">
    <source>
        <dbReference type="EMBL" id="MEY2183410.1"/>
    </source>
</evidence>
<evidence type="ECO:0000313" key="2">
    <source>
        <dbReference type="Proteomes" id="UP001562159"/>
    </source>
</evidence>
<accession>A0ABV4AU40</accession>
<protein>
    <recommendedName>
        <fullName evidence="3">DUF1232 domain-containing protein</fullName>
    </recommendedName>
</protein>
<evidence type="ECO:0008006" key="3">
    <source>
        <dbReference type="Google" id="ProtNLM"/>
    </source>
</evidence>
<sequence length="217" mass="24092">MNAQLVILPPLPAALQSPVWAAPHRPARRRFIGHFPIRAEALARFNRLLARLQHFPLDRDQLATASRELAGRSPGNPCPASIAQRLRLAGAVERMLHDATWQPASEAIAPARVVVDYVRGAHELIPEQAPRVNHLDDAILLDAAWPKLAGEVDSYLDYCRLRKIEARLRGCAVGDFSFSRKDWEQARCAEAGLLAHCRRVGASSYLPEPGPACFRVY</sequence>
<keyword evidence="2" id="KW-1185">Reference proteome</keyword>
<dbReference type="EMBL" id="JBGBPY010000001">
    <property type="protein sequence ID" value="MEY2183410.1"/>
    <property type="molecule type" value="Genomic_DNA"/>
</dbReference>